<evidence type="ECO:0000256" key="1">
    <source>
        <dbReference type="ARBA" id="ARBA00004370"/>
    </source>
</evidence>
<dbReference type="Proteomes" id="UP001055712">
    <property type="component" value="Unassembled WGS sequence"/>
</dbReference>
<dbReference type="GO" id="GO:0008081">
    <property type="term" value="F:phosphoric diester hydrolase activity"/>
    <property type="evidence" value="ECO:0007669"/>
    <property type="project" value="InterPro"/>
</dbReference>
<reference evidence="7" key="1">
    <citation type="journal article" date="2019" name="Plant J.">
        <title>Chlorella vulgaris genome assembly and annotation reveals the molecular basis for metabolic acclimation to high light conditions.</title>
        <authorList>
            <person name="Cecchin M."/>
            <person name="Marcolungo L."/>
            <person name="Rossato M."/>
            <person name="Girolomoni L."/>
            <person name="Cosentino E."/>
            <person name="Cuine S."/>
            <person name="Li-Beisson Y."/>
            <person name="Delledonne M."/>
            <person name="Ballottari M."/>
        </authorList>
    </citation>
    <scope>NUCLEOTIDE SEQUENCE</scope>
    <source>
        <strain evidence="7">211/11P</strain>
    </source>
</reference>
<evidence type="ECO:0000256" key="5">
    <source>
        <dbReference type="SAM" id="Phobius"/>
    </source>
</evidence>
<proteinExistence type="predicted"/>
<feature type="signal peptide" evidence="6">
    <location>
        <begin position="1"/>
        <end position="20"/>
    </location>
</feature>
<dbReference type="PANTHER" id="PTHR35518">
    <property type="entry name" value="MAINTENANCE OF TELOMOERE CAPPING"/>
    <property type="match status" value="1"/>
</dbReference>
<evidence type="ECO:0000313" key="8">
    <source>
        <dbReference type="Proteomes" id="UP001055712"/>
    </source>
</evidence>
<organism evidence="7 8">
    <name type="scientific">Chlorella vulgaris</name>
    <name type="common">Green alga</name>
    <dbReference type="NCBI Taxonomy" id="3077"/>
    <lineage>
        <taxon>Eukaryota</taxon>
        <taxon>Viridiplantae</taxon>
        <taxon>Chlorophyta</taxon>
        <taxon>core chlorophytes</taxon>
        <taxon>Trebouxiophyceae</taxon>
        <taxon>Chlorellales</taxon>
        <taxon>Chlorellaceae</taxon>
        <taxon>Chlorella clade</taxon>
        <taxon>Chlorella</taxon>
    </lineage>
</organism>
<keyword evidence="8" id="KW-1185">Reference proteome</keyword>
<dbReference type="EMBL" id="SIDB01000005">
    <property type="protein sequence ID" value="KAI3432222.1"/>
    <property type="molecule type" value="Genomic_DNA"/>
</dbReference>
<sequence>MWAHARALILAAALVGLVSASPEHRQHQQQLLQQQQQQQDVFSVQPLPTQRCATTVPVNGLQLTPSEEELLQHICWPEDGATIAAETLGASRGVPAGVNCTVVPWCDADGAVCTEVCERGSVYVAPWLAHAIKQQVKLVQGLPLCYATMLGTHNSAITLADGYGNLDEYFQGFFKYIKWALHDFSNAPLHTNNQLLSLTDQLNLGVRGVEVDVHWVAGVMRIAHCGGLHVPLFNKLIDAVNLVARLLHRPIRWDTESLGCQPSLSSIPVLEQRLLTDALQEIRDWMDAPGNSDEFLLLYFDDQPNLQTWGKLGHLLNDTLATFPRSWIFSAEDKEAWGPGWPTQRELLAAGKRLLLVSGTDYGADMQPLIFARGQALCGWSEPSLAAVDGTPQCQVTDQGSVEPRPLFDGVLTRVISCELQYGPMNCDFVWRGTNHPLFDEVTLPPVMGCGLNMPSPDHLTPDRAAATIWSWAPGHPFDPAWELASSTAGGSTVDGSSSRKAAEWLAAAAGRVKAASVPAASRVAAAAANCGVLSAGDSRWRAAPCTLPSLPSACRRRNATLGAADGGWVLNATLARGSCPEGAEYDLPRHPRENYLLAAALQHAGHEAAWLPLHGPEWSTEGWPAAQQQRQPTDKRRVVLHAVLPAAGGLALLALAGGGAVAGHRALLRRRQSPGLYQALG</sequence>
<keyword evidence="2 5" id="KW-0812">Transmembrane</keyword>
<feature type="chain" id="PRO_5038403565" evidence="6">
    <location>
        <begin position="21"/>
        <end position="682"/>
    </location>
</feature>
<dbReference type="OrthoDB" id="7984201at2759"/>
<comment type="subcellular location">
    <subcellularLocation>
        <location evidence="1">Membrane</location>
    </subcellularLocation>
</comment>
<dbReference type="GO" id="GO:0016020">
    <property type="term" value="C:membrane"/>
    <property type="evidence" value="ECO:0007669"/>
    <property type="project" value="UniProtKB-SubCell"/>
</dbReference>
<gene>
    <name evidence="7" type="ORF">D9Q98_003784</name>
</gene>
<dbReference type="GO" id="GO:0006629">
    <property type="term" value="P:lipid metabolic process"/>
    <property type="evidence" value="ECO:0007669"/>
    <property type="project" value="InterPro"/>
</dbReference>
<keyword evidence="4 5" id="KW-0472">Membrane</keyword>
<name>A0A9D4YYE5_CHLVU</name>
<evidence type="ECO:0000256" key="2">
    <source>
        <dbReference type="ARBA" id="ARBA00022692"/>
    </source>
</evidence>
<evidence type="ECO:0000256" key="3">
    <source>
        <dbReference type="ARBA" id="ARBA00022989"/>
    </source>
</evidence>
<dbReference type="AlphaFoldDB" id="A0A9D4YYE5"/>
<protein>
    <submittedName>
        <fullName evidence="7">Uncharacterized protein</fullName>
    </submittedName>
</protein>
<feature type="transmembrane region" description="Helical" evidence="5">
    <location>
        <begin position="639"/>
        <end position="663"/>
    </location>
</feature>
<dbReference type="InterPro" id="IPR017946">
    <property type="entry name" value="PLC-like_Pdiesterase_TIM-brl"/>
</dbReference>
<dbReference type="SUPFAM" id="SSF51695">
    <property type="entry name" value="PLC-like phosphodiesterases"/>
    <property type="match status" value="1"/>
</dbReference>
<dbReference type="InterPro" id="IPR051008">
    <property type="entry name" value="Telomere_Capping_Maintenance"/>
</dbReference>
<comment type="caution">
    <text evidence="7">The sequence shown here is derived from an EMBL/GenBank/DDBJ whole genome shotgun (WGS) entry which is preliminary data.</text>
</comment>
<reference evidence="7" key="2">
    <citation type="submission" date="2020-11" db="EMBL/GenBank/DDBJ databases">
        <authorList>
            <person name="Cecchin M."/>
            <person name="Marcolungo L."/>
            <person name="Rossato M."/>
            <person name="Girolomoni L."/>
            <person name="Cosentino E."/>
            <person name="Cuine S."/>
            <person name="Li-Beisson Y."/>
            <person name="Delledonne M."/>
            <person name="Ballottari M."/>
        </authorList>
    </citation>
    <scope>NUCLEOTIDE SEQUENCE</scope>
    <source>
        <strain evidence="7">211/11P</strain>
        <tissue evidence="7">Whole cell</tissue>
    </source>
</reference>
<accession>A0A9D4YYE5</accession>
<keyword evidence="3 5" id="KW-1133">Transmembrane helix</keyword>
<dbReference type="PANTHER" id="PTHR35518:SF2">
    <property type="entry name" value="MAINTENANCE OF TELOMERE CAPPING PROTEIN 6"/>
    <property type="match status" value="1"/>
</dbReference>
<dbReference type="Gene3D" id="3.20.20.190">
    <property type="entry name" value="Phosphatidylinositol (PI) phosphodiesterase"/>
    <property type="match status" value="1"/>
</dbReference>
<keyword evidence="6" id="KW-0732">Signal</keyword>
<evidence type="ECO:0000256" key="6">
    <source>
        <dbReference type="SAM" id="SignalP"/>
    </source>
</evidence>
<evidence type="ECO:0000256" key="4">
    <source>
        <dbReference type="ARBA" id="ARBA00023136"/>
    </source>
</evidence>
<evidence type="ECO:0000313" key="7">
    <source>
        <dbReference type="EMBL" id="KAI3432222.1"/>
    </source>
</evidence>